<dbReference type="Pfam" id="PF00459">
    <property type="entry name" value="Inositol_P"/>
    <property type="match status" value="1"/>
</dbReference>
<dbReference type="InterPro" id="IPR000760">
    <property type="entry name" value="Inositol_monophosphatase-like"/>
</dbReference>
<dbReference type="PROSITE" id="PS00630">
    <property type="entry name" value="IMP_2"/>
    <property type="match status" value="1"/>
</dbReference>
<dbReference type="PANTHER" id="PTHR20854:SF4">
    <property type="entry name" value="INOSITOL-1-MONOPHOSPHATASE-RELATED"/>
    <property type="match status" value="1"/>
</dbReference>
<gene>
    <name evidence="5" type="ORF">GAO09_16810</name>
</gene>
<keyword evidence="6" id="KW-1185">Reference proteome</keyword>
<feature type="binding site" evidence="4">
    <location>
        <position position="92"/>
    </location>
    <ligand>
        <name>Mg(2+)</name>
        <dbReference type="ChEBI" id="CHEBI:18420"/>
        <label>1</label>
        <note>catalytic</note>
    </ligand>
</feature>
<dbReference type="InterPro" id="IPR020550">
    <property type="entry name" value="Inositol_monophosphatase_CS"/>
</dbReference>
<feature type="binding site" evidence="4">
    <location>
        <position position="93"/>
    </location>
    <ligand>
        <name>Mg(2+)</name>
        <dbReference type="ChEBI" id="CHEBI:18420"/>
        <label>2</label>
    </ligand>
</feature>
<dbReference type="GO" id="GO:0006020">
    <property type="term" value="P:inositol metabolic process"/>
    <property type="evidence" value="ECO:0007669"/>
    <property type="project" value="TreeGrafter"/>
</dbReference>
<evidence type="ECO:0000313" key="5">
    <source>
        <dbReference type="EMBL" id="MQY47699.1"/>
    </source>
</evidence>
<dbReference type="AlphaFoldDB" id="A0A6A8AAE4"/>
<keyword evidence="2 4" id="KW-0479">Metal-binding</keyword>
<dbReference type="PANTHER" id="PTHR20854">
    <property type="entry name" value="INOSITOL MONOPHOSPHATASE"/>
    <property type="match status" value="1"/>
</dbReference>
<feature type="binding site" evidence="4">
    <location>
        <position position="90"/>
    </location>
    <ligand>
        <name>Mg(2+)</name>
        <dbReference type="ChEBI" id="CHEBI:18420"/>
        <label>2</label>
    </ligand>
</feature>
<dbReference type="Gene3D" id="3.40.190.80">
    <property type="match status" value="1"/>
</dbReference>
<evidence type="ECO:0000256" key="3">
    <source>
        <dbReference type="ARBA" id="ARBA00022842"/>
    </source>
</evidence>
<comment type="caution">
    <text evidence="5">The sequence shown here is derived from an EMBL/GenBank/DDBJ whole genome shotgun (WGS) entry which is preliminary data.</text>
</comment>
<proteinExistence type="inferred from homology"/>
<dbReference type="Gene3D" id="3.30.540.10">
    <property type="entry name" value="Fructose-1,6-Bisphosphatase, subunit A, domain 1"/>
    <property type="match status" value="1"/>
</dbReference>
<dbReference type="GO" id="GO:0007165">
    <property type="term" value="P:signal transduction"/>
    <property type="evidence" value="ECO:0007669"/>
    <property type="project" value="TreeGrafter"/>
</dbReference>
<comment type="cofactor">
    <cofactor evidence="4">
        <name>Mg(2+)</name>
        <dbReference type="ChEBI" id="CHEBI:18420"/>
    </cofactor>
</comment>
<dbReference type="GO" id="GO:0046872">
    <property type="term" value="F:metal ion binding"/>
    <property type="evidence" value="ECO:0007669"/>
    <property type="project" value="UniProtKB-KW"/>
</dbReference>
<dbReference type="GO" id="GO:0046854">
    <property type="term" value="P:phosphatidylinositol phosphate biosynthetic process"/>
    <property type="evidence" value="ECO:0007669"/>
    <property type="project" value="InterPro"/>
</dbReference>
<protein>
    <submittedName>
        <fullName evidence="5">3'(2'),5'-bisphosphate nucleotidase CysQ</fullName>
    </submittedName>
</protein>
<dbReference type="CDD" id="cd01638">
    <property type="entry name" value="CysQ"/>
    <property type="match status" value="1"/>
</dbReference>
<dbReference type="RefSeq" id="WP_153355156.1">
    <property type="nucleotide sequence ID" value="NZ_JAYKOO010000007.1"/>
</dbReference>
<dbReference type="GO" id="GO:0008934">
    <property type="term" value="F:inositol monophosphate 1-phosphatase activity"/>
    <property type="evidence" value="ECO:0007669"/>
    <property type="project" value="TreeGrafter"/>
</dbReference>
<feature type="binding site" evidence="4">
    <location>
        <position position="72"/>
    </location>
    <ligand>
        <name>Mg(2+)</name>
        <dbReference type="ChEBI" id="CHEBI:18420"/>
        <label>1</label>
        <note>catalytic</note>
    </ligand>
</feature>
<name>A0A6A8AAE4_9HYPH</name>
<keyword evidence="3 4" id="KW-0460">Magnesium</keyword>
<organism evidence="5 6">
    <name type="scientific">Endobacterium cereale</name>
    <dbReference type="NCBI Taxonomy" id="2663029"/>
    <lineage>
        <taxon>Bacteria</taxon>
        <taxon>Pseudomonadati</taxon>
        <taxon>Pseudomonadota</taxon>
        <taxon>Alphaproteobacteria</taxon>
        <taxon>Hyphomicrobiales</taxon>
        <taxon>Rhizobiaceae</taxon>
        <taxon>Endobacterium</taxon>
    </lineage>
</organism>
<dbReference type="EMBL" id="WIXI01000045">
    <property type="protein sequence ID" value="MQY47699.1"/>
    <property type="molecule type" value="Genomic_DNA"/>
</dbReference>
<evidence type="ECO:0000256" key="1">
    <source>
        <dbReference type="ARBA" id="ARBA00009759"/>
    </source>
</evidence>
<feature type="binding site" evidence="4">
    <location>
        <position position="211"/>
    </location>
    <ligand>
        <name>Mg(2+)</name>
        <dbReference type="ChEBI" id="CHEBI:18420"/>
        <label>1</label>
        <note>catalytic</note>
    </ligand>
</feature>
<reference evidence="5 6" key="1">
    <citation type="submission" date="2019-11" db="EMBL/GenBank/DDBJ databases">
        <title>Genome analysis of Rhizobacterium cereale a novel genus and species isolated from maize roots in North Spain.</title>
        <authorList>
            <person name="Menendez E."/>
            <person name="Flores-Felix J.D."/>
            <person name="Ramirez-Bahena M.-H."/>
            <person name="Igual J.M."/>
            <person name="Garcia-Fraile P."/>
            <person name="Peix A."/>
            <person name="Velazquez E."/>
        </authorList>
    </citation>
    <scope>NUCLEOTIDE SEQUENCE [LARGE SCALE GENOMIC DNA]</scope>
    <source>
        <strain evidence="5 6">RZME27</strain>
    </source>
</reference>
<comment type="similarity">
    <text evidence="1">Belongs to the inositol monophosphatase superfamily.</text>
</comment>
<evidence type="ECO:0000256" key="2">
    <source>
        <dbReference type="ARBA" id="ARBA00022723"/>
    </source>
</evidence>
<dbReference type="PRINTS" id="PR00377">
    <property type="entry name" value="IMPHPHTASES"/>
</dbReference>
<accession>A0A6A8AAE4</accession>
<evidence type="ECO:0000256" key="4">
    <source>
        <dbReference type="PIRSR" id="PIRSR600760-2"/>
    </source>
</evidence>
<dbReference type="Proteomes" id="UP000435138">
    <property type="component" value="Unassembled WGS sequence"/>
</dbReference>
<evidence type="ECO:0000313" key="6">
    <source>
        <dbReference type="Proteomes" id="UP000435138"/>
    </source>
</evidence>
<sequence length="264" mass="28654">MMESDRWSADLDLIRDAARQAGAVALGFFGQSPEVWWKNEGASPVSAADFAANDRLLSVLRAARPDYGWLSEENDDDPARLSAETVFVVDPIDGTRGFIQGATNWCVSVAVVHKGSPVAGVLFAPALSEEFYAVLDGPALKNGEVISVAEHHPDKVLNIAASAEMVNKFEPEYRKLLSRVKHVPSLAYRLAMVADGRIDGTLVARNSHDWDLAAADLILFRAGGRLVETDDSRLVYNRETVKHATLFAGGESVIKSLLRQAHSG</sequence>
<dbReference type="SUPFAM" id="SSF56655">
    <property type="entry name" value="Carbohydrate phosphatase"/>
    <property type="match status" value="1"/>
</dbReference>